<keyword evidence="1" id="KW-0732">Signal</keyword>
<dbReference type="InterPro" id="IPR013424">
    <property type="entry name" value="Ice-binding_C"/>
</dbReference>
<gene>
    <name evidence="3" type="primary">pepA</name>
    <name evidence="3" type="ORF">D0Y50_13785</name>
</gene>
<accession>A0A346NP64</accession>
<dbReference type="Proteomes" id="UP000262073">
    <property type="component" value="Chromosome"/>
</dbReference>
<feature type="chain" id="PRO_5016839336" evidence="1">
    <location>
        <begin position="25"/>
        <end position="251"/>
    </location>
</feature>
<reference evidence="3 4" key="1">
    <citation type="submission" date="2018-08" db="EMBL/GenBank/DDBJ databases">
        <title>Salinimonas sediminis sp. nov., a piezophilic bacterium isolated from a deep-sea sediment sample from the New Britain Trench.</title>
        <authorList>
            <person name="Cao J."/>
        </authorList>
    </citation>
    <scope>NUCLEOTIDE SEQUENCE [LARGE SCALE GENOMIC DNA]</scope>
    <source>
        <strain evidence="3 4">N102</strain>
    </source>
</reference>
<feature type="domain" description="Ice-binding protein C-terminal" evidence="2">
    <location>
        <begin position="227"/>
        <end position="249"/>
    </location>
</feature>
<protein>
    <submittedName>
        <fullName evidence="3">Flocculation-associated PEP-CTERM protein PepA</fullName>
    </submittedName>
</protein>
<organism evidence="3 4">
    <name type="scientific">Salinimonas sediminis</name>
    <dbReference type="NCBI Taxonomy" id="2303538"/>
    <lineage>
        <taxon>Bacteria</taxon>
        <taxon>Pseudomonadati</taxon>
        <taxon>Pseudomonadota</taxon>
        <taxon>Gammaproteobacteria</taxon>
        <taxon>Alteromonadales</taxon>
        <taxon>Alteromonadaceae</taxon>
        <taxon>Alteromonas/Salinimonas group</taxon>
        <taxon>Salinimonas</taxon>
    </lineage>
</organism>
<name>A0A346NP64_9ALTE</name>
<proteinExistence type="predicted"/>
<evidence type="ECO:0000313" key="4">
    <source>
        <dbReference type="Proteomes" id="UP000262073"/>
    </source>
</evidence>
<sequence>MKIKTLVKSLALTAGIAASFSSYADFVEFTVDEGTAFAGGSTINADKINGGYVENLTFDGSGGFTADAFATFGQFFNNGSSVKGSGLNNFYTLYATFSAEGSVTETAQGFNFVGDQGGFQFYLDASNDTDVADFSDLSLMNTADDILLGTSASLGANLGSSTTVGGVTTTSFNFDFFDFELTAEGDQYFVMPQPFSMMVNVNGDFDTFDPSGSQSTTGDVSAQFYEVPEPSTLAVLALGLLGLGATSRRKA</sequence>
<feature type="signal peptide" evidence="1">
    <location>
        <begin position="1"/>
        <end position="24"/>
    </location>
</feature>
<dbReference type="EMBL" id="CP031769">
    <property type="protein sequence ID" value="AXR07321.1"/>
    <property type="molecule type" value="Genomic_DNA"/>
</dbReference>
<dbReference type="NCBIfam" id="NF033554">
    <property type="entry name" value="floc_PepA"/>
    <property type="match status" value="1"/>
</dbReference>
<dbReference type="OrthoDB" id="5786648at2"/>
<dbReference type="Pfam" id="PF07589">
    <property type="entry name" value="PEP-CTERM"/>
    <property type="match status" value="1"/>
</dbReference>
<dbReference type="NCBIfam" id="TIGR02595">
    <property type="entry name" value="PEP_CTERM"/>
    <property type="match status" value="1"/>
</dbReference>
<evidence type="ECO:0000256" key="1">
    <source>
        <dbReference type="SAM" id="SignalP"/>
    </source>
</evidence>
<dbReference type="KEGG" id="salm:D0Y50_13785"/>
<keyword evidence="4" id="KW-1185">Reference proteome</keyword>
<evidence type="ECO:0000313" key="3">
    <source>
        <dbReference type="EMBL" id="AXR07321.1"/>
    </source>
</evidence>
<dbReference type="RefSeq" id="WP_108565939.1">
    <property type="nucleotide sequence ID" value="NZ_CP031769.1"/>
</dbReference>
<dbReference type="AlphaFoldDB" id="A0A346NP64"/>
<evidence type="ECO:0000259" key="2">
    <source>
        <dbReference type="Pfam" id="PF07589"/>
    </source>
</evidence>